<dbReference type="PANTHER" id="PTHR34406">
    <property type="entry name" value="PROTEIN YCEI"/>
    <property type="match status" value="1"/>
</dbReference>
<comment type="caution">
    <text evidence="2">The sequence shown here is derived from an EMBL/GenBank/DDBJ whole genome shotgun (WGS) entry which is preliminary data.</text>
</comment>
<accession>A0A2G4YU23</accession>
<reference evidence="2 3" key="1">
    <citation type="submission" date="2017-10" db="EMBL/GenBank/DDBJ databases">
        <title>Frigbacter circumglobatus gen. nov. sp. nov., isolated from sediment cultured in situ.</title>
        <authorList>
            <person name="Zhao Z."/>
        </authorList>
    </citation>
    <scope>NUCLEOTIDE SEQUENCE [LARGE SCALE GENOMIC DNA]</scope>
    <source>
        <strain evidence="2 3">ZYL</strain>
    </source>
</reference>
<dbReference type="Gene3D" id="2.40.128.110">
    <property type="entry name" value="Lipid/polyisoprenoid-binding, YceI-like"/>
    <property type="match status" value="1"/>
</dbReference>
<dbReference type="SUPFAM" id="SSF101874">
    <property type="entry name" value="YceI-like"/>
    <property type="match status" value="1"/>
</dbReference>
<dbReference type="InterPro" id="IPR007372">
    <property type="entry name" value="Lipid/polyisoprenoid-bd_YceI"/>
</dbReference>
<name>A0A2G4YU23_9PROT</name>
<dbReference type="Pfam" id="PF04264">
    <property type="entry name" value="YceI"/>
    <property type="match status" value="1"/>
</dbReference>
<keyword evidence="3" id="KW-1185">Reference proteome</keyword>
<dbReference type="SMART" id="SM00867">
    <property type="entry name" value="YceI"/>
    <property type="match status" value="1"/>
</dbReference>
<dbReference type="Proteomes" id="UP000229730">
    <property type="component" value="Unassembled WGS sequence"/>
</dbReference>
<sequence length="205" mass="23123">MGRLLNNPLRGMNEAMMRYLYLILCVLLSQTVRAGTEDMIWHMTPEDSHIGFRVNIQGTESDGVFPKFTSRIVFDPANLDDSRVEVVIDLSKIEATYQDVEENLPKEAWFDVARFPIATFKGGQFQALGNKMYSVTGQLTIRDVTRAETLHFSLLEYGADLARIEGKMKISRLDYGVGQGDWSTVSFVGKDVFLDVALTATRRSK</sequence>
<dbReference type="EMBL" id="PDEM01000009">
    <property type="protein sequence ID" value="PHZ85828.1"/>
    <property type="molecule type" value="Genomic_DNA"/>
</dbReference>
<dbReference type="OrthoDB" id="1247465at2"/>
<evidence type="ECO:0000313" key="3">
    <source>
        <dbReference type="Proteomes" id="UP000229730"/>
    </source>
</evidence>
<protein>
    <recommendedName>
        <fullName evidence="1">Lipid/polyisoprenoid-binding YceI-like domain-containing protein</fullName>
    </recommendedName>
</protein>
<dbReference type="AlphaFoldDB" id="A0A2G4YU23"/>
<feature type="domain" description="Lipid/polyisoprenoid-binding YceI-like" evidence="1">
    <location>
        <begin position="40"/>
        <end position="201"/>
    </location>
</feature>
<gene>
    <name evidence="2" type="ORF">CRD36_03875</name>
</gene>
<dbReference type="InParanoid" id="A0A2G4YU23"/>
<organism evidence="2 3">
    <name type="scientific">Paremcibacter congregatus</name>
    <dbReference type="NCBI Taxonomy" id="2043170"/>
    <lineage>
        <taxon>Bacteria</taxon>
        <taxon>Pseudomonadati</taxon>
        <taxon>Pseudomonadota</taxon>
        <taxon>Alphaproteobacteria</taxon>
        <taxon>Emcibacterales</taxon>
        <taxon>Emcibacteraceae</taxon>
        <taxon>Paremcibacter</taxon>
    </lineage>
</organism>
<evidence type="ECO:0000313" key="2">
    <source>
        <dbReference type="EMBL" id="PHZ85828.1"/>
    </source>
</evidence>
<dbReference type="PANTHER" id="PTHR34406:SF1">
    <property type="entry name" value="PROTEIN YCEI"/>
    <property type="match status" value="1"/>
</dbReference>
<dbReference type="InterPro" id="IPR036761">
    <property type="entry name" value="TTHA0802/YceI-like_sf"/>
</dbReference>
<evidence type="ECO:0000259" key="1">
    <source>
        <dbReference type="SMART" id="SM00867"/>
    </source>
</evidence>
<proteinExistence type="predicted"/>